<gene>
    <name evidence="2" type="ORF">HUJ06_022629</name>
</gene>
<reference evidence="2 3" key="1">
    <citation type="journal article" date="2020" name="Mol. Biol. Evol.">
        <title>Distinct Expression and Methylation Patterns for Genes with Different Fates following a Single Whole-Genome Duplication in Flowering Plants.</title>
        <authorList>
            <person name="Shi T."/>
            <person name="Rahmani R.S."/>
            <person name="Gugger P.F."/>
            <person name="Wang M."/>
            <person name="Li H."/>
            <person name="Zhang Y."/>
            <person name="Li Z."/>
            <person name="Wang Q."/>
            <person name="Van de Peer Y."/>
            <person name="Marchal K."/>
            <person name="Chen J."/>
        </authorList>
    </citation>
    <scope>NUCLEOTIDE SEQUENCE [LARGE SCALE GENOMIC DNA]</scope>
    <source>
        <tissue evidence="2">Leaf</tissue>
    </source>
</reference>
<keyword evidence="3" id="KW-1185">Reference proteome</keyword>
<name>A0A822XQE6_NELNU</name>
<feature type="domain" description="DUF627" evidence="1">
    <location>
        <begin position="2"/>
        <end position="81"/>
    </location>
</feature>
<dbReference type="Proteomes" id="UP000607653">
    <property type="component" value="Unassembled WGS sequence"/>
</dbReference>
<evidence type="ECO:0000313" key="2">
    <source>
        <dbReference type="EMBL" id="DAD21166.1"/>
    </source>
</evidence>
<dbReference type="PANTHER" id="PTHR34465">
    <property type="entry name" value="CARBOXYL-TERMINAL HYDROLASE-LIKE PROTEIN, PUTATIVE (DUF627 AND DUF629)-RELATED"/>
    <property type="match status" value="1"/>
</dbReference>
<organism evidence="2 3">
    <name type="scientific">Nelumbo nucifera</name>
    <name type="common">Sacred lotus</name>
    <dbReference type="NCBI Taxonomy" id="4432"/>
    <lineage>
        <taxon>Eukaryota</taxon>
        <taxon>Viridiplantae</taxon>
        <taxon>Streptophyta</taxon>
        <taxon>Embryophyta</taxon>
        <taxon>Tracheophyta</taxon>
        <taxon>Spermatophyta</taxon>
        <taxon>Magnoliopsida</taxon>
        <taxon>Proteales</taxon>
        <taxon>Nelumbonaceae</taxon>
        <taxon>Nelumbo</taxon>
    </lineage>
</organism>
<accession>A0A822XQE6</accession>
<evidence type="ECO:0000259" key="1">
    <source>
        <dbReference type="Pfam" id="PF04781"/>
    </source>
</evidence>
<dbReference type="Pfam" id="PF04781">
    <property type="entry name" value="DUF627"/>
    <property type="match status" value="1"/>
</dbReference>
<evidence type="ECO:0000313" key="3">
    <source>
        <dbReference type="Proteomes" id="UP000607653"/>
    </source>
</evidence>
<dbReference type="AlphaFoldDB" id="A0A822XQE6"/>
<dbReference type="EMBL" id="DUZY01000001">
    <property type="protein sequence ID" value="DAD21166.1"/>
    <property type="molecule type" value="Genomic_DNA"/>
</dbReference>
<dbReference type="PANTHER" id="PTHR34465:SF4">
    <property type="entry name" value="CARBOXYL-TERMINAL HYDROLASE-LIKE PROTEIN, PUTATIVE (DUF627 AND DUF629)-RELATED"/>
    <property type="match status" value="1"/>
</dbReference>
<protein>
    <recommendedName>
        <fullName evidence="1">DUF627 domain-containing protein</fullName>
    </recommendedName>
</protein>
<dbReference type="InterPro" id="IPR006866">
    <property type="entry name" value="DUF627_N"/>
</dbReference>
<proteinExistence type="predicted"/>
<comment type="caution">
    <text evidence="2">The sequence shown here is derived from an EMBL/GenBank/DDBJ whole genome shotgun (WGS) entry which is preliminary data.</text>
</comment>
<sequence length="81" mass="9047">MKESCLCHENSALLHRIQGTVCVKVASLIEDPNANQQHLKNAIESARRAVLFSPNSIEFAHFYANLLHKAPNDSKGYEEVV</sequence>